<keyword evidence="1" id="KW-0812">Transmembrane</keyword>
<gene>
    <name evidence="2" type="ORF">JOC73_000381</name>
</gene>
<keyword evidence="3" id="KW-1185">Reference proteome</keyword>
<evidence type="ECO:0000313" key="3">
    <source>
        <dbReference type="Proteomes" id="UP001314796"/>
    </source>
</evidence>
<keyword evidence="1" id="KW-1133">Transmembrane helix</keyword>
<evidence type="ECO:0000256" key="1">
    <source>
        <dbReference type="SAM" id="Phobius"/>
    </source>
</evidence>
<accession>A0ABS2NLT5</accession>
<keyword evidence="1" id="KW-0472">Membrane</keyword>
<dbReference type="EMBL" id="JAFBEE010000002">
    <property type="protein sequence ID" value="MBM7613872.1"/>
    <property type="molecule type" value="Genomic_DNA"/>
</dbReference>
<feature type="transmembrane region" description="Helical" evidence="1">
    <location>
        <begin position="12"/>
        <end position="35"/>
    </location>
</feature>
<organism evidence="2 3">
    <name type="scientific">Alkaliphilus hydrothermalis</name>
    <dbReference type="NCBI Taxonomy" id="1482730"/>
    <lineage>
        <taxon>Bacteria</taxon>
        <taxon>Bacillati</taxon>
        <taxon>Bacillota</taxon>
        <taxon>Clostridia</taxon>
        <taxon>Peptostreptococcales</taxon>
        <taxon>Natronincolaceae</taxon>
        <taxon>Alkaliphilus</taxon>
    </lineage>
</organism>
<protein>
    <recommendedName>
        <fullName evidence="4">Integral membrane protein</fullName>
    </recommendedName>
</protein>
<evidence type="ECO:0008006" key="4">
    <source>
        <dbReference type="Google" id="ProtNLM"/>
    </source>
</evidence>
<name>A0ABS2NLT5_9FIRM</name>
<dbReference type="RefSeq" id="WP_204400161.1">
    <property type="nucleotide sequence ID" value="NZ_JAFBEE010000002.1"/>
</dbReference>
<feature type="transmembrane region" description="Helical" evidence="1">
    <location>
        <begin position="60"/>
        <end position="87"/>
    </location>
</feature>
<feature type="transmembrane region" description="Helical" evidence="1">
    <location>
        <begin position="120"/>
        <end position="139"/>
    </location>
</feature>
<evidence type="ECO:0000313" key="2">
    <source>
        <dbReference type="EMBL" id="MBM7613872.1"/>
    </source>
</evidence>
<comment type="caution">
    <text evidence="2">The sequence shown here is derived from an EMBL/GenBank/DDBJ whole genome shotgun (WGS) entry which is preliminary data.</text>
</comment>
<sequence>MKPHKITKNLIQLLLTELLFFINAILVLNMIPMIVPVFSRGGGSHAIFTLRQVIYSPQDYLLSFTLFLLGVSFLSGMLVRALIYAFYQWKLTGFILRFFFTSWSLSIFSTTFYLSFYYMAMEGIIIGVFICVFFIFIYFSRNIQSSY</sequence>
<proteinExistence type="predicted"/>
<dbReference type="Proteomes" id="UP001314796">
    <property type="component" value="Unassembled WGS sequence"/>
</dbReference>
<reference evidence="2 3" key="1">
    <citation type="submission" date="2021-01" db="EMBL/GenBank/DDBJ databases">
        <title>Genomic Encyclopedia of Type Strains, Phase IV (KMG-IV): sequencing the most valuable type-strain genomes for metagenomic binning, comparative biology and taxonomic classification.</title>
        <authorList>
            <person name="Goeker M."/>
        </authorList>
    </citation>
    <scope>NUCLEOTIDE SEQUENCE [LARGE SCALE GENOMIC DNA]</scope>
    <source>
        <strain evidence="2 3">DSM 25890</strain>
    </source>
</reference>
<feature type="transmembrane region" description="Helical" evidence="1">
    <location>
        <begin position="94"/>
        <end position="114"/>
    </location>
</feature>